<sequence length="158" mass="17423">QTFCGLYKQGVPHIPVTRVECEASKCVVSSGSPIPTGSHALYHSHMTIGGISIESIMVRIVSIFALLSQSTLYIRSCADVFTIHTPNPNGPIPPCEHRDRIILVDWISDVQWVAPRSRMASGAFPRRKSNRTPRNANVPSRVMAMDPVGHVVNPLTRR</sequence>
<dbReference type="Proteomes" id="UP001152649">
    <property type="component" value="Unassembled WGS sequence"/>
</dbReference>
<reference evidence="1" key="1">
    <citation type="submission" date="2021-07" db="EMBL/GenBank/DDBJ databases">
        <authorList>
            <person name="Branca A.L. A."/>
        </authorList>
    </citation>
    <scope>NUCLEOTIDE SEQUENCE</scope>
</reference>
<protein>
    <submittedName>
        <fullName evidence="1">Uncharacterized protein</fullName>
    </submittedName>
</protein>
<evidence type="ECO:0000313" key="1">
    <source>
        <dbReference type="EMBL" id="CAG8400015.1"/>
    </source>
</evidence>
<dbReference type="AlphaFoldDB" id="A0A9W4JHU3"/>
<dbReference type="OrthoDB" id="370884at2759"/>
<feature type="non-terminal residue" evidence="1">
    <location>
        <position position="158"/>
    </location>
</feature>
<evidence type="ECO:0000313" key="2">
    <source>
        <dbReference type="Proteomes" id="UP001152649"/>
    </source>
</evidence>
<keyword evidence="2" id="KW-1185">Reference proteome</keyword>
<organism evidence="1 2">
    <name type="scientific">Penicillium salamii</name>
    <dbReference type="NCBI Taxonomy" id="1612424"/>
    <lineage>
        <taxon>Eukaryota</taxon>
        <taxon>Fungi</taxon>
        <taxon>Dikarya</taxon>
        <taxon>Ascomycota</taxon>
        <taxon>Pezizomycotina</taxon>
        <taxon>Eurotiomycetes</taxon>
        <taxon>Eurotiomycetidae</taxon>
        <taxon>Eurotiales</taxon>
        <taxon>Aspergillaceae</taxon>
        <taxon>Penicillium</taxon>
    </lineage>
</organism>
<comment type="caution">
    <text evidence="1">The sequence shown here is derived from an EMBL/GenBank/DDBJ whole genome shotgun (WGS) entry which is preliminary data.</text>
</comment>
<accession>A0A9W4JHU3</accession>
<gene>
    <name evidence="1" type="ORF">PSALAMII_LOCUS7685</name>
</gene>
<name>A0A9W4JHU3_9EURO</name>
<dbReference type="EMBL" id="CAJVPG010000370">
    <property type="protein sequence ID" value="CAG8400015.1"/>
    <property type="molecule type" value="Genomic_DNA"/>
</dbReference>
<proteinExistence type="predicted"/>